<evidence type="ECO:0000313" key="5">
    <source>
        <dbReference type="Proteomes" id="UP000199656"/>
    </source>
</evidence>
<name>A0A1H4F650_9BACT</name>
<feature type="domain" description="Outer membrane protein beta-barrel" evidence="3">
    <location>
        <begin position="383"/>
        <end position="786"/>
    </location>
</feature>
<dbReference type="InterPro" id="IPR012910">
    <property type="entry name" value="Plug_dom"/>
</dbReference>
<proteinExistence type="predicted"/>
<dbReference type="Gene3D" id="2.60.40.1120">
    <property type="entry name" value="Carboxypeptidase-like, regulatory domain"/>
    <property type="match status" value="1"/>
</dbReference>
<dbReference type="SUPFAM" id="SSF56935">
    <property type="entry name" value="Porins"/>
    <property type="match status" value="1"/>
</dbReference>
<evidence type="ECO:0000259" key="2">
    <source>
        <dbReference type="Pfam" id="PF07715"/>
    </source>
</evidence>
<keyword evidence="4" id="KW-0675">Receptor</keyword>
<dbReference type="InterPro" id="IPR037066">
    <property type="entry name" value="Plug_dom_sf"/>
</dbReference>
<dbReference type="Gene3D" id="2.170.130.10">
    <property type="entry name" value="TonB-dependent receptor, plug domain"/>
    <property type="match status" value="1"/>
</dbReference>
<dbReference type="Pfam" id="PF13620">
    <property type="entry name" value="CarboxypepD_reg"/>
    <property type="match status" value="1"/>
</dbReference>
<dbReference type="RefSeq" id="WP_089763830.1">
    <property type="nucleotide sequence ID" value="NZ_BKAT01000036.1"/>
</dbReference>
<dbReference type="PANTHER" id="PTHR40980">
    <property type="entry name" value="PLUG DOMAIN-CONTAINING PROTEIN"/>
    <property type="match status" value="1"/>
</dbReference>
<protein>
    <submittedName>
        <fullName evidence="4">Outer membrane receptor proteins, mostly Fe transport</fullName>
    </submittedName>
</protein>
<organism evidence="4 5">
    <name type="scientific">Chitinophaga terrae</name>
    <name type="common">ex Kim and Jung 2007</name>
    <dbReference type="NCBI Taxonomy" id="408074"/>
    <lineage>
        <taxon>Bacteria</taxon>
        <taxon>Pseudomonadati</taxon>
        <taxon>Bacteroidota</taxon>
        <taxon>Chitinophagia</taxon>
        <taxon>Chitinophagales</taxon>
        <taxon>Chitinophagaceae</taxon>
        <taxon>Chitinophaga</taxon>
    </lineage>
</organism>
<dbReference type="Proteomes" id="UP000199656">
    <property type="component" value="Unassembled WGS sequence"/>
</dbReference>
<feature type="signal peptide" evidence="1">
    <location>
        <begin position="1"/>
        <end position="22"/>
    </location>
</feature>
<dbReference type="OrthoDB" id="905812at2"/>
<feature type="domain" description="TonB-dependent receptor plug" evidence="2">
    <location>
        <begin position="133"/>
        <end position="225"/>
    </location>
</feature>
<dbReference type="Pfam" id="PF14905">
    <property type="entry name" value="OMP_b-brl_3"/>
    <property type="match status" value="1"/>
</dbReference>
<gene>
    <name evidence="4" type="ORF">SAMN05660909_04170</name>
</gene>
<dbReference type="SUPFAM" id="SSF49464">
    <property type="entry name" value="Carboxypeptidase regulatory domain-like"/>
    <property type="match status" value="1"/>
</dbReference>
<feature type="chain" id="PRO_5011650718" evidence="1">
    <location>
        <begin position="23"/>
        <end position="814"/>
    </location>
</feature>
<accession>A0A1H4F650</accession>
<evidence type="ECO:0000259" key="3">
    <source>
        <dbReference type="Pfam" id="PF14905"/>
    </source>
</evidence>
<dbReference type="STRING" id="408074.SAMN05660909_04170"/>
<sequence length="814" mass="90391">MRTLLLPLLAIGACFVPTLLSAQKINTTITGKITDPQQHPVSAATVALTKGDQTVKLAISENDGSYRVTGLFDPGAYTLTVTIVGMQKAERTVSVDPAKKEILLPVIVLEPQSRALKEVAVAAKKNYIEQKIDRTVVNADVLISNAGTSALEVLEKAPGVMVDANGAISLKGAKGVAIYIDDKPSYLSGIDLQNYLRSLPASLISQLEIMSNPPARYDAAGNGGIINIKTIKRTTRGFNMGINLGTRVARYTLFNESMDLNYRINKVNLFANLAYGTRNSYNDINIFRRYKNEDGSTKGILDQQSFLHRMGYGFKAVAGADYYVSSNTTIGVRFDGLLRLPKEDKTSNGTIFDQHGAPDSAIISGNQESGRFRNGGINLNFRHEFRKDGPTLDANADYLNYDVRGNQHFGNRVYVKDQFYAADSLTGVTPTTINIFTANINYSHPLKGNWNLATGAKYSATNTSNAASYFNIVGAQSYPDFDKTNHFLYKESIKAAYINANKEFGRLAVQVGLRLENTEVHGHQLGNEQKRDSSFARNYTNLFPTLFLLYKLDSLEHHQMKFNFGRRIDRPYYQDMNPFISPFDKYTYYVGNPYLQPSFSSRFELSYIFRNWLTISAGYTKAKDEVNETIEITDNKYYSKPGNIGETTLLNLGIDASGSPYSWLSLQASGQLNFVHAVSDFYTGKLDTRSNYVHVQGLAQFKLKKDWQLQLDGYYQSKLTSAQFVIAGRGRVNLGVAKKLSQAATIKLSVNDVFFTNISKGAINNLHLADASFRTLSDSRAVQLALSIRLGKKIEGQKSERTTSADSEQNRVKY</sequence>
<dbReference type="InterPro" id="IPR041700">
    <property type="entry name" value="OMP_b-brl_3"/>
</dbReference>
<evidence type="ECO:0000313" key="4">
    <source>
        <dbReference type="EMBL" id="SEA92268.1"/>
    </source>
</evidence>
<keyword evidence="5" id="KW-1185">Reference proteome</keyword>
<dbReference type="AlphaFoldDB" id="A0A1H4F650"/>
<keyword evidence="1" id="KW-0732">Signal</keyword>
<dbReference type="EMBL" id="FNRL01000022">
    <property type="protein sequence ID" value="SEA92268.1"/>
    <property type="molecule type" value="Genomic_DNA"/>
</dbReference>
<dbReference type="InterPro" id="IPR008969">
    <property type="entry name" value="CarboxyPept-like_regulatory"/>
</dbReference>
<reference evidence="5" key="1">
    <citation type="submission" date="2016-10" db="EMBL/GenBank/DDBJ databases">
        <authorList>
            <person name="Varghese N."/>
            <person name="Submissions S."/>
        </authorList>
    </citation>
    <scope>NUCLEOTIDE SEQUENCE [LARGE SCALE GENOMIC DNA]</scope>
    <source>
        <strain evidence="5">DSM 23920</strain>
    </source>
</reference>
<dbReference type="Pfam" id="PF07715">
    <property type="entry name" value="Plug"/>
    <property type="match status" value="1"/>
</dbReference>
<dbReference type="PANTHER" id="PTHR40980:SF4">
    <property type="entry name" value="TONB-DEPENDENT RECEPTOR-LIKE BETA-BARREL DOMAIN-CONTAINING PROTEIN"/>
    <property type="match status" value="1"/>
</dbReference>
<evidence type="ECO:0000256" key="1">
    <source>
        <dbReference type="SAM" id="SignalP"/>
    </source>
</evidence>